<dbReference type="FunFam" id="3.40.190.10:FF:000005">
    <property type="entry name" value="Porphobilinogen deaminase"/>
    <property type="match status" value="1"/>
</dbReference>
<dbReference type="SUPFAM" id="SSF54782">
    <property type="entry name" value="Porphobilinogen deaminase (hydroxymethylbilane synthase), C-terminal domain"/>
    <property type="match status" value="1"/>
</dbReference>
<dbReference type="Gene3D" id="3.30.160.40">
    <property type="entry name" value="Porphobilinogen deaminase, C-terminal domain"/>
    <property type="match status" value="1"/>
</dbReference>
<comment type="subunit">
    <text evidence="4 8">Monomer.</text>
</comment>
<dbReference type="GO" id="GO:0005737">
    <property type="term" value="C:cytoplasm"/>
    <property type="evidence" value="ECO:0007669"/>
    <property type="project" value="UniProtKB-UniRule"/>
</dbReference>
<dbReference type="PANTHER" id="PTHR11557:SF0">
    <property type="entry name" value="PORPHOBILINOGEN DEAMINASE"/>
    <property type="match status" value="1"/>
</dbReference>
<dbReference type="Pfam" id="PF03900">
    <property type="entry name" value="Porphobil_deamC"/>
    <property type="match status" value="1"/>
</dbReference>
<evidence type="ECO:0000256" key="3">
    <source>
        <dbReference type="ARBA" id="ARBA00005638"/>
    </source>
</evidence>
<comment type="function">
    <text evidence="1 8">Tetrapolymerization of the monopyrrole PBG into the hydroxymethylbilane pre-uroporphyrinogen in several discrete steps.</text>
</comment>
<feature type="domain" description="Porphobilinogen deaminase N-terminal" evidence="9">
    <location>
        <begin position="6"/>
        <end position="211"/>
    </location>
</feature>
<evidence type="ECO:0000256" key="6">
    <source>
        <dbReference type="ARBA" id="ARBA00023244"/>
    </source>
</evidence>
<dbReference type="PIRSF" id="PIRSF001438">
    <property type="entry name" value="4pyrrol_synth_OHMeBilane_synth"/>
    <property type="match status" value="1"/>
</dbReference>
<evidence type="ECO:0000259" key="10">
    <source>
        <dbReference type="Pfam" id="PF03900"/>
    </source>
</evidence>
<comment type="similarity">
    <text evidence="3 8">Belongs to the HMBS family.</text>
</comment>
<evidence type="ECO:0000256" key="7">
    <source>
        <dbReference type="ARBA" id="ARBA00048169"/>
    </source>
</evidence>
<proteinExistence type="inferred from homology"/>
<dbReference type="Gene3D" id="3.40.190.10">
    <property type="entry name" value="Periplasmic binding protein-like II"/>
    <property type="match status" value="2"/>
</dbReference>
<evidence type="ECO:0000313" key="11">
    <source>
        <dbReference type="EMBL" id="SFL68941.1"/>
    </source>
</evidence>
<dbReference type="PANTHER" id="PTHR11557">
    <property type="entry name" value="PORPHOBILINOGEN DEAMINASE"/>
    <property type="match status" value="1"/>
</dbReference>
<dbReference type="EC" id="2.5.1.61" evidence="8"/>
<organism evidence="11 12">
    <name type="scientific">Halanaerobium salsuginis</name>
    <dbReference type="NCBI Taxonomy" id="29563"/>
    <lineage>
        <taxon>Bacteria</taxon>
        <taxon>Bacillati</taxon>
        <taxon>Bacillota</taxon>
        <taxon>Clostridia</taxon>
        <taxon>Halanaerobiales</taxon>
        <taxon>Halanaerobiaceae</taxon>
        <taxon>Halanaerobium</taxon>
    </lineage>
</organism>
<evidence type="ECO:0000256" key="4">
    <source>
        <dbReference type="ARBA" id="ARBA00011245"/>
    </source>
</evidence>
<reference evidence="11 12" key="1">
    <citation type="submission" date="2016-10" db="EMBL/GenBank/DDBJ databases">
        <authorList>
            <person name="de Groot N.N."/>
        </authorList>
    </citation>
    <scope>NUCLEOTIDE SEQUENCE [LARGE SCALE GENOMIC DNA]</scope>
    <source>
        <strain evidence="11 12">ATCC 51327</strain>
    </source>
</reference>
<dbReference type="GO" id="GO:0006782">
    <property type="term" value="P:protoporphyrinogen IX biosynthetic process"/>
    <property type="evidence" value="ECO:0007669"/>
    <property type="project" value="UniProtKB-UniRule"/>
</dbReference>
<dbReference type="InterPro" id="IPR036803">
    <property type="entry name" value="Porphobilinogen_deaminase_C_sf"/>
</dbReference>
<gene>
    <name evidence="8" type="primary">hemC</name>
    <name evidence="11" type="ORF">SAMN02983006_01790</name>
</gene>
<protein>
    <recommendedName>
        <fullName evidence="8">Porphobilinogen deaminase</fullName>
        <shortName evidence="8">PBG</shortName>
        <ecNumber evidence="8">2.5.1.61</ecNumber>
    </recommendedName>
    <alternativeName>
        <fullName evidence="8">Hydroxymethylbilane synthase</fullName>
        <shortName evidence="8">HMBS</shortName>
    </alternativeName>
    <alternativeName>
        <fullName evidence="8">Pre-uroporphyrinogen synthase</fullName>
    </alternativeName>
</protein>
<dbReference type="RefSeq" id="WP_177181409.1">
    <property type="nucleotide sequence ID" value="NZ_FOTI01000024.1"/>
</dbReference>
<dbReference type="AlphaFoldDB" id="A0A1I4JRJ4"/>
<accession>A0A1I4JRJ4</accession>
<keyword evidence="5 8" id="KW-0808">Transferase</keyword>
<evidence type="ECO:0000256" key="5">
    <source>
        <dbReference type="ARBA" id="ARBA00022679"/>
    </source>
</evidence>
<dbReference type="FunFam" id="3.40.190.10:FF:000086">
    <property type="entry name" value="Probable porphobilinogen deaminase"/>
    <property type="match status" value="1"/>
</dbReference>
<keyword evidence="6 8" id="KW-0627">Porphyrin biosynthesis</keyword>
<dbReference type="NCBIfam" id="TIGR00212">
    <property type="entry name" value="hemC"/>
    <property type="match status" value="1"/>
</dbReference>
<evidence type="ECO:0000313" key="12">
    <source>
        <dbReference type="Proteomes" id="UP000199006"/>
    </source>
</evidence>
<dbReference type="InterPro" id="IPR022418">
    <property type="entry name" value="Porphobilinogen_deaminase_C"/>
</dbReference>
<dbReference type="SUPFAM" id="SSF53850">
    <property type="entry name" value="Periplasmic binding protein-like II"/>
    <property type="match status" value="1"/>
</dbReference>
<dbReference type="HAMAP" id="MF_00260">
    <property type="entry name" value="Porphobil_deam"/>
    <property type="match status" value="1"/>
</dbReference>
<dbReference type="STRING" id="29563.SAMN02983006_01790"/>
<name>A0A1I4JRJ4_9FIRM</name>
<dbReference type="InterPro" id="IPR022417">
    <property type="entry name" value="Porphobilin_deaminase_N"/>
</dbReference>
<keyword evidence="12" id="KW-1185">Reference proteome</keyword>
<dbReference type="Proteomes" id="UP000199006">
    <property type="component" value="Unassembled WGS sequence"/>
</dbReference>
<evidence type="ECO:0000256" key="1">
    <source>
        <dbReference type="ARBA" id="ARBA00002869"/>
    </source>
</evidence>
<evidence type="ECO:0000259" key="9">
    <source>
        <dbReference type="Pfam" id="PF01379"/>
    </source>
</evidence>
<feature type="domain" description="Porphobilinogen deaminase C-terminal" evidence="10">
    <location>
        <begin position="226"/>
        <end position="296"/>
    </location>
</feature>
<dbReference type="Pfam" id="PF01379">
    <property type="entry name" value="Porphobil_deam"/>
    <property type="match status" value="1"/>
</dbReference>
<sequence>MQKKFVIGTRSSKLALQQSQLVQKKLQQLAPEFEFEIKKISTEGDRKRNKQLSELATSGLFIRDLEIALLTGKIDLAVHSFKDLPTILPEQLKIGGIIERANPLDVLAGSTQKLADLPPGARLGTGSLRRKSQLLAYRPDLKIIPIRGNIETRLNKIKEVNLAGVILAAAGLERLNLTEEITEYISPGICLPAARQGAIAVEIKKDSKQLQELLKAAEDEQIAIPVWAEQQFLKKMNAGCHAPLACYARLEAEQLVITAAAAALDGSNLIRQQKILENYTLTTAVNTAVQLAEEMMAAGAEQLIAAVRK</sequence>
<comment type="catalytic activity">
    <reaction evidence="7 8">
        <text>4 porphobilinogen + H2O = hydroxymethylbilane + 4 NH4(+)</text>
        <dbReference type="Rhea" id="RHEA:13185"/>
        <dbReference type="ChEBI" id="CHEBI:15377"/>
        <dbReference type="ChEBI" id="CHEBI:28938"/>
        <dbReference type="ChEBI" id="CHEBI:57845"/>
        <dbReference type="ChEBI" id="CHEBI:58126"/>
        <dbReference type="EC" id="2.5.1.61"/>
    </reaction>
</comment>
<comment type="cofactor">
    <cofactor evidence="8">
        <name>dipyrromethane</name>
        <dbReference type="ChEBI" id="CHEBI:60342"/>
    </cofactor>
    <text evidence="8">Binds 1 dipyrromethane group covalently.</text>
</comment>
<feature type="modified residue" description="S-(dipyrrolylmethanemethyl)cysteine" evidence="8">
    <location>
        <position position="240"/>
    </location>
</feature>
<dbReference type="PRINTS" id="PR00151">
    <property type="entry name" value="PORPHBDMNASE"/>
</dbReference>
<dbReference type="EMBL" id="FOTI01000024">
    <property type="protein sequence ID" value="SFL68941.1"/>
    <property type="molecule type" value="Genomic_DNA"/>
</dbReference>
<dbReference type="InterPro" id="IPR000860">
    <property type="entry name" value="HemC"/>
</dbReference>
<comment type="pathway">
    <text evidence="2">Porphyrin-containing compound metabolism; protoporphyrin-IX biosynthesis; coproporphyrinogen-III from 5-aminolevulinate: step 2/4.</text>
</comment>
<evidence type="ECO:0000256" key="2">
    <source>
        <dbReference type="ARBA" id="ARBA00004735"/>
    </source>
</evidence>
<dbReference type="GO" id="GO:0004418">
    <property type="term" value="F:hydroxymethylbilane synthase activity"/>
    <property type="evidence" value="ECO:0007669"/>
    <property type="project" value="UniProtKB-UniRule"/>
</dbReference>
<evidence type="ECO:0000256" key="8">
    <source>
        <dbReference type="HAMAP-Rule" id="MF_00260"/>
    </source>
</evidence>
<comment type="miscellaneous">
    <text evidence="8">The porphobilinogen subunits are added to the dipyrromethane group.</text>
</comment>